<organism evidence="1">
    <name type="scientific">Oryza meridionalis</name>
    <dbReference type="NCBI Taxonomy" id="40149"/>
    <lineage>
        <taxon>Eukaryota</taxon>
        <taxon>Viridiplantae</taxon>
        <taxon>Streptophyta</taxon>
        <taxon>Embryophyta</taxon>
        <taxon>Tracheophyta</taxon>
        <taxon>Spermatophyta</taxon>
        <taxon>Magnoliopsida</taxon>
        <taxon>Liliopsida</taxon>
        <taxon>Poales</taxon>
        <taxon>Poaceae</taxon>
        <taxon>BOP clade</taxon>
        <taxon>Oryzoideae</taxon>
        <taxon>Oryzeae</taxon>
        <taxon>Oryzinae</taxon>
        <taxon>Oryza</taxon>
    </lineage>
</organism>
<protein>
    <submittedName>
        <fullName evidence="1">Uncharacterized protein</fullName>
    </submittedName>
</protein>
<sequence length="73" mass="7756">MVEGAKGAGNPVLTSSVTTPSTHLLLRRRIPHLLVGFVAKNRRRMGKGASQLSSCSSFVFACNHAKPLQPGRG</sequence>
<name>A0A0E0DQF9_9ORYZ</name>
<evidence type="ECO:0000313" key="1">
    <source>
        <dbReference type="EnsemblPlants" id="OMERI05G11860.1"/>
    </source>
</evidence>
<dbReference type="Gramene" id="OMERI05G11860.1">
    <property type="protein sequence ID" value="OMERI05G11860.1"/>
    <property type="gene ID" value="OMERI05G11860"/>
</dbReference>
<dbReference type="AlphaFoldDB" id="A0A0E0DQF9"/>
<dbReference type="HOGENOM" id="CLU_2708980_0_0_1"/>
<dbReference type="EnsemblPlants" id="OMERI05G11860.1">
    <property type="protein sequence ID" value="OMERI05G11860.1"/>
    <property type="gene ID" value="OMERI05G11860"/>
</dbReference>
<evidence type="ECO:0000313" key="2">
    <source>
        <dbReference type="Proteomes" id="UP000008021"/>
    </source>
</evidence>
<accession>A0A0E0DQF9</accession>
<reference evidence="1" key="2">
    <citation type="submission" date="2018-05" db="EMBL/GenBank/DDBJ databases">
        <title>OmerRS3 (Oryza meridionalis Reference Sequence Version 3).</title>
        <authorList>
            <person name="Zhang J."/>
            <person name="Kudrna D."/>
            <person name="Lee S."/>
            <person name="Talag J."/>
            <person name="Welchert J."/>
            <person name="Wing R.A."/>
        </authorList>
    </citation>
    <scope>NUCLEOTIDE SEQUENCE [LARGE SCALE GENOMIC DNA]</scope>
    <source>
        <strain evidence="1">cv. OR44</strain>
    </source>
</reference>
<proteinExistence type="predicted"/>
<keyword evidence="2" id="KW-1185">Reference proteome</keyword>
<dbReference type="Proteomes" id="UP000008021">
    <property type="component" value="Chromosome 5"/>
</dbReference>
<reference evidence="1" key="1">
    <citation type="submission" date="2015-04" db="UniProtKB">
        <authorList>
            <consortium name="EnsemblPlants"/>
        </authorList>
    </citation>
    <scope>IDENTIFICATION</scope>
</reference>